<sequence>MSFSDWIKGEDVVDLDLLKEKYHFAVQLFTGTITTVLAHQDSVGTNQFKKDPSKKTIQKVEELSLKTWEVAEEHGVTLLGELLSGRIDLTAKTFNAPGYLPSLSASIAMFYLEATRLKGKNINTHLISMVDLALAKVAYSTAIFDAGTHLGAEKINFTKERTGLGTKGKRDRRAPVHQAIVETYFKIEGKKQLKNYPLARRIRVHLPLPEEKRPTLETIVRHLREERLVK</sequence>
<gene>
    <name evidence="1" type="ORF">DSCW_02540</name>
</gene>
<organism evidence="1 2">
    <name type="scientific">Desulfosarcina widdelii</name>
    <dbReference type="NCBI Taxonomy" id="947919"/>
    <lineage>
        <taxon>Bacteria</taxon>
        <taxon>Pseudomonadati</taxon>
        <taxon>Thermodesulfobacteriota</taxon>
        <taxon>Desulfobacteria</taxon>
        <taxon>Desulfobacterales</taxon>
        <taxon>Desulfosarcinaceae</taxon>
        <taxon>Desulfosarcina</taxon>
    </lineage>
</organism>
<accession>A0A5K7Z8N9</accession>
<dbReference type="EMBL" id="AP021875">
    <property type="protein sequence ID" value="BBO72837.1"/>
    <property type="molecule type" value="Genomic_DNA"/>
</dbReference>
<name>A0A5K7Z8N9_9BACT</name>
<keyword evidence="2" id="KW-1185">Reference proteome</keyword>
<reference evidence="1 2" key="1">
    <citation type="submission" date="2019-11" db="EMBL/GenBank/DDBJ databases">
        <title>Comparative genomics of hydrocarbon-degrading Desulfosarcina strains.</title>
        <authorList>
            <person name="Watanabe M."/>
            <person name="Kojima H."/>
            <person name="Fukui M."/>
        </authorList>
    </citation>
    <scope>NUCLEOTIDE SEQUENCE [LARGE SCALE GENOMIC DNA]</scope>
    <source>
        <strain evidence="1 2">PP31</strain>
    </source>
</reference>
<proteinExistence type="predicted"/>
<dbReference type="KEGG" id="dwd:DSCW_02540"/>
<dbReference type="RefSeq" id="WP_155302006.1">
    <property type="nucleotide sequence ID" value="NZ_AP021875.1"/>
</dbReference>
<evidence type="ECO:0000313" key="2">
    <source>
        <dbReference type="Proteomes" id="UP000427769"/>
    </source>
</evidence>
<dbReference type="AlphaFoldDB" id="A0A5K7Z8N9"/>
<protein>
    <submittedName>
        <fullName evidence="1">Uncharacterized protein</fullName>
    </submittedName>
</protein>
<dbReference type="Proteomes" id="UP000427769">
    <property type="component" value="Chromosome"/>
</dbReference>
<evidence type="ECO:0000313" key="1">
    <source>
        <dbReference type="EMBL" id="BBO72837.1"/>
    </source>
</evidence>